<dbReference type="OrthoDB" id="28273at2157"/>
<dbReference type="Pfam" id="PF08544">
    <property type="entry name" value="GHMP_kinases_C"/>
    <property type="match status" value="1"/>
</dbReference>
<dbReference type="HOGENOM" id="CLU_041243_1_1_2"/>
<keyword evidence="15" id="KW-1185">Reference proteome</keyword>
<evidence type="ECO:0000259" key="12">
    <source>
        <dbReference type="Pfam" id="PF00288"/>
    </source>
</evidence>
<dbReference type="Pfam" id="PF00288">
    <property type="entry name" value="GHMP_kinases_N"/>
    <property type="match status" value="1"/>
</dbReference>
<keyword evidence="8 11" id="KW-0547">Nucleotide-binding</keyword>
<dbReference type="STRING" id="453591.Igni_1208"/>
<evidence type="ECO:0000256" key="5">
    <source>
        <dbReference type="ARBA" id="ARBA00022605"/>
    </source>
</evidence>
<protein>
    <recommendedName>
        <fullName evidence="4 11">Homoserine kinase</fullName>
        <shortName evidence="11">HK</shortName>
        <shortName evidence="11">HSK</shortName>
        <ecNumber evidence="3 11">2.7.1.39</ecNumber>
    </recommendedName>
</protein>
<evidence type="ECO:0000256" key="1">
    <source>
        <dbReference type="ARBA" id="ARBA00005015"/>
    </source>
</evidence>
<keyword evidence="7 11" id="KW-0791">Threonine biosynthesis</keyword>
<dbReference type="PANTHER" id="PTHR20861:SF1">
    <property type="entry name" value="HOMOSERINE KINASE"/>
    <property type="match status" value="1"/>
</dbReference>
<dbReference type="GeneID" id="5562945"/>
<dbReference type="SUPFAM" id="SSF54211">
    <property type="entry name" value="Ribosomal protein S5 domain 2-like"/>
    <property type="match status" value="1"/>
</dbReference>
<comment type="function">
    <text evidence="11">Catalyzes the ATP-dependent phosphorylation of L-homoserine to L-homoserine phosphate.</text>
</comment>
<feature type="domain" description="GHMP kinase N-terminal" evidence="12">
    <location>
        <begin position="58"/>
        <end position="142"/>
    </location>
</feature>
<dbReference type="EC" id="2.7.1.39" evidence="3 11"/>
<accession>A8ABT2</accession>
<dbReference type="NCBIfam" id="NF002288">
    <property type="entry name" value="PRK01212.1-4"/>
    <property type="match status" value="1"/>
</dbReference>
<feature type="domain" description="GHMP kinase C-terminal" evidence="13">
    <location>
        <begin position="204"/>
        <end position="277"/>
    </location>
</feature>
<comment type="catalytic activity">
    <reaction evidence="11">
        <text>L-homoserine + ATP = O-phospho-L-homoserine + ADP + H(+)</text>
        <dbReference type="Rhea" id="RHEA:13985"/>
        <dbReference type="ChEBI" id="CHEBI:15378"/>
        <dbReference type="ChEBI" id="CHEBI:30616"/>
        <dbReference type="ChEBI" id="CHEBI:57476"/>
        <dbReference type="ChEBI" id="CHEBI:57590"/>
        <dbReference type="ChEBI" id="CHEBI:456216"/>
        <dbReference type="EC" id="2.7.1.39"/>
    </reaction>
</comment>
<feature type="binding site" evidence="11">
    <location>
        <begin position="83"/>
        <end position="93"/>
    </location>
    <ligand>
        <name>ATP</name>
        <dbReference type="ChEBI" id="CHEBI:30616"/>
    </ligand>
</feature>
<comment type="subcellular location">
    <subcellularLocation>
        <location evidence="11">Cytoplasm</location>
    </subcellularLocation>
</comment>
<dbReference type="Gene3D" id="3.30.70.890">
    <property type="entry name" value="GHMP kinase, C-terminal domain"/>
    <property type="match status" value="1"/>
</dbReference>
<dbReference type="InterPro" id="IPR006204">
    <property type="entry name" value="GHMP_kinase_N_dom"/>
</dbReference>
<evidence type="ECO:0000313" key="15">
    <source>
        <dbReference type="Proteomes" id="UP000000262"/>
    </source>
</evidence>
<evidence type="ECO:0000313" key="14">
    <source>
        <dbReference type="EMBL" id="ABU82384.1"/>
    </source>
</evidence>
<evidence type="ECO:0000256" key="8">
    <source>
        <dbReference type="ARBA" id="ARBA00022741"/>
    </source>
</evidence>
<organism evidence="14 15">
    <name type="scientific">Ignicoccus hospitalis (strain KIN4/I / DSM 18386 / JCM 14125)</name>
    <dbReference type="NCBI Taxonomy" id="453591"/>
    <lineage>
        <taxon>Archaea</taxon>
        <taxon>Thermoproteota</taxon>
        <taxon>Thermoprotei</taxon>
        <taxon>Desulfurococcales</taxon>
        <taxon>Desulfurococcaceae</taxon>
        <taxon>Ignicoccus</taxon>
    </lineage>
</organism>
<dbReference type="Gene3D" id="3.30.230.10">
    <property type="match status" value="1"/>
</dbReference>
<dbReference type="PIRSF" id="PIRSF000676">
    <property type="entry name" value="Homoser_kin"/>
    <property type="match status" value="1"/>
</dbReference>
<dbReference type="InterPro" id="IPR014721">
    <property type="entry name" value="Ribsml_uS5_D2-typ_fold_subgr"/>
</dbReference>
<dbReference type="GO" id="GO:0004413">
    <property type="term" value="F:homoserine kinase activity"/>
    <property type="evidence" value="ECO:0007669"/>
    <property type="project" value="UniProtKB-UniRule"/>
</dbReference>
<evidence type="ECO:0000259" key="13">
    <source>
        <dbReference type="Pfam" id="PF08544"/>
    </source>
</evidence>
<dbReference type="UniPathway" id="UPA00050">
    <property type="reaction ID" value="UER00064"/>
</dbReference>
<evidence type="ECO:0000256" key="11">
    <source>
        <dbReference type="HAMAP-Rule" id="MF_00384"/>
    </source>
</evidence>
<dbReference type="InterPro" id="IPR020568">
    <property type="entry name" value="Ribosomal_Su5_D2-typ_SF"/>
</dbReference>
<dbReference type="NCBIfam" id="TIGR00191">
    <property type="entry name" value="thrB"/>
    <property type="match status" value="1"/>
</dbReference>
<gene>
    <name evidence="11" type="primary">thrB</name>
    <name evidence="14" type="ordered locus">Igni_1208</name>
</gene>
<name>A8ABT2_IGNH4</name>
<keyword evidence="6 11" id="KW-0808">Transferase</keyword>
<dbReference type="KEGG" id="iho:Igni_1208"/>
<evidence type="ECO:0000256" key="7">
    <source>
        <dbReference type="ARBA" id="ARBA00022697"/>
    </source>
</evidence>
<dbReference type="GO" id="GO:0005737">
    <property type="term" value="C:cytoplasm"/>
    <property type="evidence" value="ECO:0007669"/>
    <property type="project" value="UniProtKB-SubCell"/>
</dbReference>
<evidence type="ECO:0000256" key="4">
    <source>
        <dbReference type="ARBA" id="ARBA00017858"/>
    </source>
</evidence>
<dbReference type="PROSITE" id="PS00627">
    <property type="entry name" value="GHMP_KINASES_ATP"/>
    <property type="match status" value="1"/>
</dbReference>
<evidence type="ECO:0000256" key="3">
    <source>
        <dbReference type="ARBA" id="ARBA00012078"/>
    </source>
</evidence>
<keyword evidence="5 11" id="KW-0028">Amino-acid biosynthesis</keyword>
<dbReference type="EMBL" id="CP000816">
    <property type="protein sequence ID" value="ABU82384.1"/>
    <property type="molecule type" value="Genomic_DNA"/>
</dbReference>
<dbReference type="PANTHER" id="PTHR20861">
    <property type="entry name" value="HOMOSERINE/4-DIPHOSPHOCYTIDYL-2-C-METHYL-D-ERYTHRITOL KINASE"/>
    <property type="match status" value="1"/>
</dbReference>
<evidence type="ECO:0000256" key="6">
    <source>
        <dbReference type="ARBA" id="ARBA00022679"/>
    </source>
</evidence>
<dbReference type="AlphaFoldDB" id="A8ABT2"/>
<dbReference type="PRINTS" id="PR00958">
    <property type="entry name" value="HOMSERKINASE"/>
</dbReference>
<dbReference type="PhylomeDB" id="A8ABT2"/>
<dbReference type="HAMAP" id="MF_00384">
    <property type="entry name" value="Homoser_kinase"/>
    <property type="match status" value="1"/>
</dbReference>
<dbReference type="GO" id="GO:0005524">
    <property type="term" value="F:ATP binding"/>
    <property type="evidence" value="ECO:0007669"/>
    <property type="project" value="UniProtKB-UniRule"/>
</dbReference>
<keyword evidence="9 11" id="KW-0418">Kinase</keyword>
<keyword evidence="11" id="KW-0963">Cytoplasm</keyword>
<dbReference type="SUPFAM" id="SSF55060">
    <property type="entry name" value="GHMP Kinase, C-terminal domain"/>
    <property type="match status" value="1"/>
</dbReference>
<comment type="pathway">
    <text evidence="1 11">Amino-acid biosynthesis; L-threonine biosynthesis; L-threonine from L-aspartate: step 4/5.</text>
</comment>
<keyword evidence="10 11" id="KW-0067">ATP-binding</keyword>
<reference evidence="14 15" key="1">
    <citation type="journal article" date="2008" name="Genome Biol.">
        <title>A genomic analysis of the archaeal system Ignicoccus hospitalis-Nanoarchaeum equitans.</title>
        <authorList>
            <person name="Podar M."/>
            <person name="Anderson I."/>
            <person name="Makarova K.S."/>
            <person name="Elkins J.G."/>
            <person name="Ivanova N."/>
            <person name="Wall M.A."/>
            <person name="Lykidis A."/>
            <person name="Mavromatis K."/>
            <person name="Sun H."/>
            <person name="Hudson M.E."/>
            <person name="Chen W."/>
            <person name="Deciu C."/>
            <person name="Hutchison D."/>
            <person name="Eads J.R."/>
            <person name="Anderson A."/>
            <person name="Fernandes F."/>
            <person name="Szeto E."/>
            <person name="Lapidus A."/>
            <person name="Kyrpides N.C."/>
            <person name="Saier M.H.Jr."/>
            <person name="Richardson P.M."/>
            <person name="Rachel R."/>
            <person name="Huber H."/>
            <person name="Eisen J.A."/>
            <person name="Koonin E.V."/>
            <person name="Keller M."/>
            <person name="Stetter K.O."/>
        </authorList>
    </citation>
    <scope>NUCLEOTIDE SEQUENCE [LARGE SCALE GENOMIC DNA]</scope>
    <source>
        <strain evidence="15">KIN4/I / DSM 18386 / JCM 14125</strain>
    </source>
</reference>
<dbReference type="eggNOG" id="arCOG01027">
    <property type="taxonomic scope" value="Archaea"/>
</dbReference>
<comment type="similarity">
    <text evidence="2 11">Belongs to the GHMP kinase family. Homoserine kinase subfamily.</text>
</comment>
<dbReference type="InterPro" id="IPR000870">
    <property type="entry name" value="Homoserine_kinase"/>
</dbReference>
<dbReference type="RefSeq" id="WP_012123348.1">
    <property type="nucleotide sequence ID" value="NC_009776.1"/>
</dbReference>
<dbReference type="InterPro" id="IPR006203">
    <property type="entry name" value="GHMP_knse_ATP-bd_CS"/>
</dbReference>
<evidence type="ECO:0000256" key="2">
    <source>
        <dbReference type="ARBA" id="ARBA00007370"/>
    </source>
</evidence>
<dbReference type="InterPro" id="IPR036554">
    <property type="entry name" value="GHMP_kinase_C_sf"/>
</dbReference>
<dbReference type="InterPro" id="IPR013750">
    <property type="entry name" value="GHMP_kinase_C_dom"/>
</dbReference>
<evidence type="ECO:0000256" key="10">
    <source>
        <dbReference type="ARBA" id="ARBA00022840"/>
    </source>
</evidence>
<evidence type="ECO:0000256" key="9">
    <source>
        <dbReference type="ARBA" id="ARBA00022777"/>
    </source>
</evidence>
<dbReference type="Proteomes" id="UP000000262">
    <property type="component" value="Chromosome"/>
</dbReference>
<dbReference type="GO" id="GO:0009088">
    <property type="term" value="P:threonine biosynthetic process"/>
    <property type="evidence" value="ECO:0007669"/>
    <property type="project" value="UniProtKB-UniRule"/>
</dbReference>
<sequence>MWVCARAPSSSANLGPGYDVLALAHDAYFDVVCVRPSEETRVVKVTGEWKVPLERNSALAAAEEALKRLGGKGVEIWVHKGVPPGRGLGSSGASAAAAVKAVELLLGKSLSPEEAVMSAAEGERLVSGAAHADNVAASYLGGLVAVTYDPFKVLKFEVAEVELYVVTPWHEVPEGKTGAARSVLPEEVKLRDAVKMVGGAAAVIKALTSGDEDLLAKAIEMDPVVTPARSKLIPCFEEVVKAAKGGGAKGVTISGAGPSLLLVGGGAEEAKAAWERCGVKATYKKVKPARGSSAVPPPSLG</sequence>
<proteinExistence type="inferred from homology"/>